<evidence type="ECO:0000256" key="4">
    <source>
        <dbReference type="ARBA" id="ARBA00022679"/>
    </source>
</evidence>
<keyword evidence="5" id="KW-0548">Nucleotidyltransferase</keyword>
<sequence>MDSILQRFNESRSDEGAEPILRQKLTFDRKPNEFALSFEKRMYERQYYLMYQRRLEVLRERVTKKCEAKWDDGFRLRGKLVVKKNKVLDIRASEPCWCVGTIYCEMKYKPNILDEVVNDVYGAPDLVKSYTDPEGTDEIMLEDESGRILLVGDLVKKTPFVSGTVVGILGMEAEAGTFQALDICYPYPIPQAPLPSVPTKGKIALLSGLNVVPNDPVLSTKLKVLEDYLSGDIIDSKEVSKIGRLVICGNSMHPSSSSDLPGCLNELGGFLVNVLRTIPVDIMPGENDPSDRSLPQQPLHKALFSDVLSDQLENVEESLFRPVTNPMWFAINGLDLLGTSGQNINDICKYIIPNFNNTDDLSVEEQTNARFRMIEGTLKWQNIAPTAPDTLWCYPYQDNDPFILDRWPHVYFIGNQPQFAARDINLGDDLRVKAITLPEFSTTGQIVILDLDTLDTELITIRA</sequence>
<dbReference type="PANTHER" id="PTHR10416">
    <property type="entry name" value="DNA POLYMERASE DELTA SUBUNIT 2"/>
    <property type="match status" value="1"/>
</dbReference>
<dbReference type="FunFam" id="2.40.50.430:FF:000002">
    <property type="entry name" value="DNA polymerase delta subunit"/>
    <property type="match status" value="1"/>
</dbReference>
<evidence type="ECO:0000256" key="1">
    <source>
        <dbReference type="ARBA" id="ARBA00004123"/>
    </source>
</evidence>
<evidence type="ECO:0000256" key="7">
    <source>
        <dbReference type="ARBA" id="ARBA00022932"/>
    </source>
</evidence>
<evidence type="ECO:0000256" key="8">
    <source>
        <dbReference type="ARBA" id="ARBA00023242"/>
    </source>
</evidence>
<feature type="domain" description="DNA polymerase delta subunit OB-fold" evidence="11">
    <location>
        <begin position="46"/>
        <end position="183"/>
    </location>
</feature>
<keyword evidence="4" id="KW-0808">Transferase</keyword>
<dbReference type="STRING" id="4955.A0A1G4ME41"/>
<dbReference type="Gene3D" id="3.60.21.50">
    <property type="match status" value="1"/>
</dbReference>
<name>A0A1G4ME41_LACFM</name>
<keyword evidence="6" id="KW-0235">DNA replication</keyword>
<dbReference type="GO" id="GO:0006273">
    <property type="term" value="P:lagging strand elongation"/>
    <property type="evidence" value="ECO:0007669"/>
    <property type="project" value="UniProtKB-ARBA"/>
</dbReference>
<dbReference type="GO" id="GO:0003677">
    <property type="term" value="F:DNA binding"/>
    <property type="evidence" value="ECO:0007669"/>
    <property type="project" value="InterPro"/>
</dbReference>
<dbReference type="OMA" id="HCILIGT"/>
<dbReference type="GO" id="GO:0043625">
    <property type="term" value="C:delta DNA polymerase complex"/>
    <property type="evidence" value="ECO:0007669"/>
    <property type="project" value="TreeGrafter"/>
</dbReference>
<dbReference type="Pfam" id="PF18018">
    <property type="entry name" value="DNA_pol_D_N"/>
    <property type="match status" value="1"/>
</dbReference>
<accession>A0A1G4ME41</accession>
<dbReference type="EMBL" id="LT598488">
    <property type="protein sequence ID" value="SCW02066.1"/>
    <property type="molecule type" value="Genomic_DNA"/>
</dbReference>
<dbReference type="InterPro" id="IPR040663">
    <property type="entry name" value="DNA_pol_D_N"/>
</dbReference>
<dbReference type="PANTHER" id="PTHR10416:SF0">
    <property type="entry name" value="DNA POLYMERASE DELTA SUBUNIT 2"/>
    <property type="match status" value="1"/>
</dbReference>
<organism evidence="12 13">
    <name type="scientific">Lachancea fermentati</name>
    <name type="common">Zygosaccharomyces fermentati</name>
    <dbReference type="NCBI Taxonomy" id="4955"/>
    <lineage>
        <taxon>Eukaryota</taxon>
        <taxon>Fungi</taxon>
        <taxon>Dikarya</taxon>
        <taxon>Ascomycota</taxon>
        <taxon>Saccharomycotina</taxon>
        <taxon>Saccharomycetes</taxon>
        <taxon>Saccharomycetales</taxon>
        <taxon>Saccharomycetaceae</taxon>
        <taxon>Lachancea</taxon>
    </lineage>
</organism>
<evidence type="ECO:0000256" key="5">
    <source>
        <dbReference type="ARBA" id="ARBA00022695"/>
    </source>
</evidence>
<dbReference type="EC" id="2.7.7.7" evidence="3"/>
<comment type="subcellular location">
    <subcellularLocation>
        <location evidence="1">Nucleus</location>
    </subcellularLocation>
</comment>
<keyword evidence="8" id="KW-0539">Nucleus</keyword>
<comment type="catalytic activity">
    <reaction evidence="9">
        <text>DNA(n) + a 2'-deoxyribonucleoside 5'-triphosphate = DNA(n+1) + diphosphate</text>
        <dbReference type="Rhea" id="RHEA:22508"/>
        <dbReference type="Rhea" id="RHEA-COMP:17339"/>
        <dbReference type="Rhea" id="RHEA-COMP:17340"/>
        <dbReference type="ChEBI" id="CHEBI:33019"/>
        <dbReference type="ChEBI" id="CHEBI:61560"/>
        <dbReference type="ChEBI" id="CHEBI:173112"/>
        <dbReference type="EC" id="2.7.7.7"/>
    </reaction>
</comment>
<dbReference type="GO" id="GO:0003887">
    <property type="term" value="F:DNA-directed DNA polymerase activity"/>
    <property type="evidence" value="ECO:0007669"/>
    <property type="project" value="UniProtKB-KW"/>
</dbReference>
<evidence type="ECO:0000313" key="13">
    <source>
        <dbReference type="Proteomes" id="UP000190831"/>
    </source>
</evidence>
<evidence type="ECO:0000313" key="12">
    <source>
        <dbReference type="EMBL" id="SCW02066.1"/>
    </source>
</evidence>
<dbReference type="GO" id="GO:0006281">
    <property type="term" value="P:DNA repair"/>
    <property type="evidence" value="ECO:0007669"/>
    <property type="project" value="UniProtKB-ARBA"/>
</dbReference>
<feature type="domain" description="DNA polymerase alpha/delta/epsilon subunit B" evidence="10">
    <location>
        <begin position="203"/>
        <end position="420"/>
    </location>
</feature>
<dbReference type="InterPro" id="IPR007185">
    <property type="entry name" value="DNA_pol_a/d/e_bsu"/>
</dbReference>
<proteinExistence type="inferred from homology"/>
<dbReference type="InterPro" id="IPR024826">
    <property type="entry name" value="DNA_pol_delta/II_ssu"/>
</dbReference>
<dbReference type="Gene3D" id="2.40.50.430">
    <property type="match status" value="1"/>
</dbReference>
<dbReference type="OrthoDB" id="3763at2759"/>
<reference evidence="13" key="1">
    <citation type="submission" date="2016-03" db="EMBL/GenBank/DDBJ databases">
        <authorList>
            <person name="Devillers H."/>
        </authorList>
    </citation>
    <scope>NUCLEOTIDE SEQUENCE [LARGE SCALE GENOMIC DNA]</scope>
</reference>
<gene>
    <name evidence="12" type="ORF">LAFE_0E13410G</name>
</gene>
<protein>
    <recommendedName>
        <fullName evidence="3">DNA-directed DNA polymerase</fullName>
        <ecNumber evidence="3">2.7.7.7</ecNumber>
    </recommendedName>
</protein>
<comment type="similarity">
    <text evidence="2">Belongs to the DNA polymerase delta/II small subunit family.</text>
</comment>
<evidence type="ECO:0000259" key="11">
    <source>
        <dbReference type="Pfam" id="PF18018"/>
    </source>
</evidence>
<evidence type="ECO:0000256" key="6">
    <source>
        <dbReference type="ARBA" id="ARBA00022705"/>
    </source>
</evidence>
<dbReference type="Pfam" id="PF04042">
    <property type="entry name" value="DNA_pol_E_B"/>
    <property type="match status" value="1"/>
</dbReference>
<keyword evidence="13" id="KW-1185">Reference proteome</keyword>
<evidence type="ECO:0000256" key="9">
    <source>
        <dbReference type="ARBA" id="ARBA00049244"/>
    </source>
</evidence>
<evidence type="ECO:0000259" key="10">
    <source>
        <dbReference type="Pfam" id="PF04042"/>
    </source>
</evidence>
<evidence type="ECO:0000256" key="3">
    <source>
        <dbReference type="ARBA" id="ARBA00012417"/>
    </source>
</evidence>
<dbReference type="Proteomes" id="UP000190831">
    <property type="component" value="Chromosome E"/>
</dbReference>
<evidence type="ECO:0000256" key="2">
    <source>
        <dbReference type="ARBA" id="ARBA00006035"/>
    </source>
</evidence>
<keyword evidence="7" id="KW-0239">DNA-directed DNA polymerase</keyword>
<dbReference type="AlphaFoldDB" id="A0A1G4ME41"/>